<evidence type="ECO:0000313" key="6">
    <source>
        <dbReference type="Proteomes" id="UP000838748"/>
    </source>
</evidence>
<dbReference type="PANTHER" id="PTHR35936:SF25">
    <property type="entry name" value="ABC TRANSPORTER SUBSTRATE-BINDING PROTEIN"/>
    <property type="match status" value="1"/>
</dbReference>
<name>A0ABN8DZM9_9VIBR</name>
<comment type="similarity">
    <text evidence="1">Belongs to the bacterial solute-binding protein 3 family.</text>
</comment>
<evidence type="ECO:0000256" key="3">
    <source>
        <dbReference type="SAM" id="SignalP"/>
    </source>
</evidence>
<evidence type="ECO:0000256" key="2">
    <source>
        <dbReference type="ARBA" id="ARBA00022729"/>
    </source>
</evidence>
<accession>A0ABN8DZM9</accession>
<evidence type="ECO:0000259" key="4">
    <source>
        <dbReference type="Pfam" id="PF00497"/>
    </source>
</evidence>
<protein>
    <recommendedName>
        <fullName evidence="4">Solute-binding protein family 3/N-terminal domain-containing protein</fullName>
    </recommendedName>
</protein>
<dbReference type="Proteomes" id="UP000838748">
    <property type="component" value="Unassembled WGS sequence"/>
</dbReference>
<organism evidence="5 6">
    <name type="scientific">Vibrio marisflavi CECT 7928</name>
    <dbReference type="NCBI Taxonomy" id="634439"/>
    <lineage>
        <taxon>Bacteria</taxon>
        <taxon>Pseudomonadati</taxon>
        <taxon>Pseudomonadota</taxon>
        <taxon>Gammaproteobacteria</taxon>
        <taxon>Vibrionales</taxon>
        <taxon>Vibrionaceae</taxon>
        <taxon>Vibrio</taxon>
    </lineage>
</organism>
<dbReference type="Gene3D" id="3.40.190.10">
    <property type="entry name" value="Periplasmic binding protein-like II"/>
    <property type="match status" value="2"/>
</dbReference>
<feature type="signal peptide" evidence="3">
    <location>
        <begin position="1"/>
        <end position="18"/>
    </location>
</feature>
<evidence type="ECO:0000313" key="5">
    <source>
        <dbReference type="EMBL" id="CAH0536002.1"/>
    </source>
</evidence>
<dbReference type="PANTHER" id="PTHR35936">
    <property type="entry name" value="MEMBRANE-BOUND LYTIC MUREIN TRANSGLYCOSYLASE F"/>
    <property type="match status" value="1"/>
</dbReference>
<feature type="chain" id="PRO_5045864480" description="Solute-binding protein family 3/N-terminal domain-containing protein" evidence="3">
    <location>
        <begin position="19"/>
        <end position="245"/>
    </location>
</feature>
<reference evidence="5" key="1">
    <citation type="submission" date="2021-11" db="EMBL/GenBank/DDBJ databases">
        <authorList>
            <person name="Rodrigo-Torres L."/>
            <person name="Arahal R. D."/>
            <person name="Lucena T."/>
        </authorList>
    </citation>
    <scope>NUCLEOTIDE SEQUENCE</scope>
    <source>
        <strain evidence="5">CECT 7928</strain>
    </source>
</reference>
<dbReference type="EMBL" id="CAKLDM010000001">
    <property type="protein sequence ID" value="CAH0536002.1"/>
    <property type="molecule type" value="Genomic_DNA"/>
</dbReference>
<feature type="domain" description="Solute-binding protein family 3/N-terminal" evidence="4">
    <location>
        <begin position="28"/>
        <end position="116"/>
    </location>
</feature>
<proteinExistence type="inferred from homology"/>
<dbReference type="InterPro" id="IPR001638">
    <property type="entry name" value="Solute-binding_3/MltF_N"/>
</dbReference>
<gene>
    <name evidence="5" type="ORF">VMF7928_00098</name>
</gene>
<keyword evidence="2 3" id="KW-0732">Signal</keyword>
<comment type="caution">
    <text evidence="5">The sequence shown here is derived from an EMBL/GenBank/DDBJ whole genome shotgun (WGS) entry which is preliminary data.</text>
</comment>
<dbReference type="RefSeq" id="WP_237359515.1">
    <property type="nucleotide sequence ID" value="NZ_CAKLDM010000001.1"/>
</dbReference>
<sequence>MRRVLILTLFLVSFTTRAKQPNQLHLLRVAVGDFYPYVTCKDGEAKGINVYLVEKAFKAVNVQLEYTCMPWSRVYKSLYRNRQDISFPYLKSSERRNQLYYLKTPLMVTRLVFFHLETMTMPNHEISLKDISDLKLGGVLGYEYGQLIKQYDQKFGLYRSASSQDGFNRLLKDRIDILVEEQNVGEAIIASLPMSQREAITFTPFTETREDTNNYIVTGANNPNKARIDELYEKGLRLLNEQKPQ</sequence>
<dbReference type="Pfam" id="PF00497">
    <property type="entry name" value="SBP_bac_3"/>
    <property type="match status" value="1"/>
</dbReference>
<keyword evidence="6" id="KW-1185">Reference proteome</keyword>
<dbReference type="SUPFAM" id="SSF53850">
    <property type="entry name" value="Periplasmic binding protein-like II"/>
    <property type="match status" value="1"/>
</dbReference>
<evidence type="ECO:0000256" key="1">
    <source>
        <dbReference type="ARBA" id="ARBA00010333"/>
    </source>
</evidence>